<feature type="compositionally biased region" description="Polar residues" evidence="1">
    <location>
        <begin position="155"/>
        <end position="168"/>
    </location>
</feature>
<evidence type="ECO:0000256" key="1">
    <source>
        <dbReference type="SAM" id="MobiDB-lite"/>
    </source>
</evidence>
<name>A0A183CA86_GLOPA</name>
<accession>A0A183CA86</accession>
<organism evidence="2 3">
    <name type="scientific">Globodera pallida</name>
    <name type="common">Potato cyst nematode worm</name>
    <name type="synonym">Heterodera pallida</name>
    <dbReference type="NCBI Taxonomy" id="36090"/>
    <lineage>
        <taxon>Eukaryota</taxon>
        <taxon>Metazoa</taxon>
        <taxon>Ecdysozoa</taxon>
        <taxon>Nematoda</taxon>
        <taxon>Chromadorea</taxon>
        <taxon>Rhabditida</taxon>
        <taxon>Tylenchina</taxon>
        <taxon>Tylenchomorpha</taxon>
        <taxon>Tylenchoidea</taxon>
        <taxon>Heteroderidae</taxon>
        <taxon>Heteroderinae</taxon>
        <taxon>Globodera</taxon>
    </lineage>
</organism>
<dbReference type="WBParaSite" id="GPLIN_000978600">
    <property type="protein sequence ID" value="GPLIN_000978600"/>
    <property type="gene ID" value="GPLIN_000978600"/>
</dbReference>
<sequence>MPFCSVAVVASAALEAEGEAAVAAVVVVVVEVDHHVVVAVVMEEAEEADVVVVAVAAVDAPPAHAEVVAAAVEAGVPQVAATAVEVVAQVQAVVVLLTVVEAAQVQVAVVTVEIALRLQRHLLEEQSGAMSQEMDGGQPKYIIVSTADQQQQQQPFSATDGNMQLNAQNTEDCGAPVEQVQVPIPYPSMPDDTVSNSPIPIHQEIPSMPSPSPEYHHHHQQQQQPTSRVAQYSHHRAAAVATKTSSSPPQTDDRNDDDENGFTRGSGMCNSAELQQLMDAQMVAGDANESKRRIHSTANSRTMVGGTTTKSTSTSSSGDEFLGLRQLRNSAPAATAAASTASKARGIDVICAPGVFSYRISTDLYCEHFKRNITCFAYLQQP</sequence>
<reference evidence="2" key="2">
    <citation type="submission" date="2014-05" db="EMBL/GenBank/DDBJ databases">
        <title>The genome and life-stage specific transcriptomes of Globodera pallida elucidate key aspects of plant parasitism by a cyst nematode.</title>
        <authorList>
            <person name="Cotton J.A."/>
            <person name="Lilley C.J."/>
            <person name="Jones L.M."/>
            <person name="Kikuchi T."/>
            <person name="Reid A.J."/>
            <person name="Thorpe P."/>
            <person name="Tsai I.J."/>
            <person name="Beasley H."/>
            <person name="Blok V."/>
            <person name="Cock P.J.A."/>
            <person name="Van den Akker S.E."/>
            <person name="Holroyd N."/>
            <person name="Hunt M."/>
            <person name="Mantelin S."/>
            <person name="Naghra H."/>
            <person name="Pain A."/>
            <person name="Palomares-Rius J.E."/>
            <person name="Zarowiecki M."/>
            <person name="Berriman M."/>
            <person name="Jones J.T."/>
            <person name="Urwin P.E."/>
        </authorList>
    </citation>
    <scope>NUCLEOTIDE SEQUENCE [LARGE SCALE GENOMIC DNA]</scope>
    <source>
        <strain evidence="2">Lindley</strain>
    </source>
</reference>
<reference evidence="3" key="3">
    <citation type="submission" date="2016-06" db="UniProtKB">
        <authorList>
            <consortium name="WormBaseParasite"/>
        </authorList>
    </citation>
    <scope>IDENTIFICATION</scope>
</reference>
<dbReference type="Proteomes" id="UP000050741">
    <property type="component" value="Unassembled WGS sequence"/>
</dbReference>
<protein>
    <submittedName>
        <fullName evidence="3">Ground-like domain-containing protein</fullName>
    </submittedName>
</protein>
<proteinExistence type="predicted"/>
<feature type="region of interest" description="Disordered" evidence="1">
    <location>
        <begin position="182"/>
        <end position="268"/>
    </location>
</feature>
<evidence type="ECO:0000313" key="3">
    <source>
        <dbReference type="WBParaSite" id="GPLIN_000978600"/>
    </source>
</evidence>
<reference evidence="2" key="1">
    <citation type="submission" date="2013-12" db="EMBL/GenBank/DDBJ databases">
        <authorList>
            <person name="Aslett M."/>
        </authorList>
    </citation>
    <scope>NUCLEOTIDE SEQUENCE [LARGE SCALE GENOMIC DNA]</scope>
    <source>
        <strain evidence="2">Lindley</strain>
    </source>
</reference>
<dbReference type="AlphaFoldDB" id="A0A183CA86"/>
<feature type="region of interest" description="Disordered" evidence="1">
    <location>
        <begin position="147"/>
        <end position="168"/>
    </location>
</feature>
<evidence type="ECO:0000313" key="2">
    <source>
        <dbReference type="Proteomes" id="UP000050741"/>
    </source>
</evidence>
<keyword evidence="2" id="KW-1185">Reference proteome</keyword>